<reference evidence="2" key="1">
    <citation type="journal article" date="2008" name="Genome Res.">
        <title>The genome of Pelotomaculum thermopropionicum reveals niche-associated evolution in anaerobic microbiota.</title>
        <authorList>
            <person name="Kosaka T."/>
            <person name="Kato S."/>
            <person name="Shimoyama T."/>
            <person name="Ishii S."/>
            <person name="Abe T."/>
            <person name="Watanabe K."/>
        </authorList>
    </citation>
    <scope>NUCLEOTIDE SEQUENCE [LARGE SCALE GENOMIC DNA]</scope>
    <source>
        <strain evidence="2">DSM 13744 / JCM 10971 / SI</strain>
    </source>
</reference>
<dbReference type="AlphaFoldDB" id="A5CYT2"/>
<dbReference type="GO" id="GO:0009307">
    <property type="term" value="P:DNA restriction-modification system"/>
    <property type="evidence" value="ECO:0007669"/>
    <property type="project" value="InterPro"/>
</dbReference>
<evidence type="ECO:0000313" key="2">
    <source>
        <dbReference type="Proteomes" id="UP000006556"/>
    </source>
</evidence>
<dbReference type="GO" id="GO:0009036">
    <property type="term" value="F:type II site-specific deoxyribonuclease activity"/>
    <property type="evidence" value="ECO:0007669"/>
    <property type="project" value="InterPro"/>
</dbReference>
<evidence type="ECO:0000313" key="1">
    <source>
        <dbReference type="EMBL" id="BAF60849.1"/>
    </source>
</evidence>
<keyword evidence="2" id="KW-1185">Reference proteome</keyword>
<dbReference type="KEGG" id="pth:PTH_2668"/>
<dbReference type="InterPro" id="IPR019071">
    <property type="entry name" value="Restrct_endonuc_II_XcyI"/>
</dbReference>
<dbReference type="eggNOG" id="ENOG5033QD3">
    <property type="taxonomic scope" value="Bacteria"/>
</dbReference>
<dbReference type="Pfam" id="PF09571">
    <property type="entry name" value="RE_XcyI"/>
    <property type="match status" value="1"/>
</dbReference>
<organism evidence="1 2">
    <name type="scientific">Pelotomaculum thermopropionicum (strain DSM 13744 / JCM 10971 / SI)</name>
    <dbReference type="NCBI Taxonomy" id="370438"/>
    <lineage>
        <taxon>Bacteria</taxon>
        <taxon>Bacillati</taxon>
        <taxon>Bacillota</taxon>
        <taxon>Clostridia</taxon>
        <taxon>Eubacteriales</taxon>
        <taxon>Desulfotomaculaceae</taxon>
        <taxon>Pelotomaculum</taxon>
    </lineage>
</organism>
<evidence type="ECO:0008006" key="3">
    <source>
        <dbReference type="Google" id="ProtNLM"/>
    </source>
</evidence>
<dbReference type="GO" id="GO:0003677">
    <property type="term" value="F:DNA binding"/>
    <property type="evidence" value="ECO:0007669"/>
    <property type="project" value="InterPro"/>
</dbReference>
<dbReference type="Proteomes" id="UP000006556">
    <property type="component" value="Chromosome"/>
</dbReference>
<gene>
    <name evidence="1" type="ordered locus">PTH_2668</name>
</gene>
<accession>A5CYT2</accession>
<proteinExistence type="predicted"/>
<name>A5CYT2_PELTS</name>
<sequence length="318" mass="35664">METLILTKQMWVINRLKSERGKILRDALREAVGKVGVQVIDRELHDLVSTSALNKLGTFGLRGEVLFAVPSLIKEKPTISGYYRLVLGISQKEYGRKGLDKWIKIEKGESATVSENEVRDLCVILIEAGERLLSVFSSRDNITEDFFHELTLLTLGAQLDGSYRVIVGQKAVAVIRELIENIIKPKKPDSFRKKSNEIEFNNAAGRQVRIRFGSDPDILVSERSGNQDRHLLAIEVKGGSDPSNIHNRLGEAEKSHLKLSASGVLRWTIIGVPVDEKTARMRSPSTNRFYAISNLLINGSQEYESFRRELISILGLPE</sequence>
<dbReference type="GO" id="GO:0000287">
    <property type="term" value="F:magnesium ion binding"/>
    <property type="evidence" value="ECO:0007669"/>
    <property type="project" value="InterPro"/>
</dbReference>
<dbReference type="REBASE" id="15321">
    <property type="entry name" value="PthSORF2667P"/>
</dbReference>
<dbReference type="EMBL" id="AP009389">
    <property type="protein sequence ID" value="BAF60849.1"/>
    <property type="molecule type" value="Genomic_DNA"/>
</dbReference>
<dbReference type="HOGENOM" id="CLU_834052_0_0_9"/>
<protein>
    <recommendedName>
        <fullName evidence="3">XcyI family restriction endonuclease</fullName>
    </recommendedName>
</protein>